<evidence type="ECO:0000256" key="1">
    <source>
        <dbReference type="SAM" id="MobiDB-lite"/>
    </source>
</evidence>
<dbReference type="PANTHER" id="PTHR28297">
    <property type="entry name" value="FUNGAL PROTEIN"/>
    <property type="match status" value="1"/>
</dbReference>
<dbReference type="Proteomes" id="UP001628179">
    <property type="component" value="Unassembled WGS sequence"/>
</dbReference>
<sequence length="289" mass="30567">MWWIEKDTSSSEPGGVRASAEWTDSEPGYASPAAAATTTIAPKPQSLRTRLLTPTAKFTAHQLFYIFALNGIGAAILSGGINFAVAYAMYSNPQPSHPPPLLFTLPTSFLGDAAVTAIIQSCISWLVPLFFVNYDLSHRRVAPLGVFPEPAAHLVRWFFFLDHYNGNGGSGHGHDGKSGPSSSSSSSSSSGCCSSGRALSVGFFFAQLGRAMVVAFISFCVLIGPTVGVLTAVGTRYGGDWVFLDKWTGPVFKLIYGGVLSLLTSPGIAMFWMVRAAWVAKDAGVGGEA</sequence>
<feature type="transmembrane region" description="Helical" evidence="2">
    <location>
        <begin position="63"/>
        <end position="89"/>
    </location>
</feature>
<feature type="transmembrane region" description="Helical" evidence="2">
    <location>
        <begin position="109"/>
        <end position="132"/>
    </location>
</feature>
<dbReference type="Pfam" id="PF10445">
    <property type="entry name" value="DUF2456"/>
    <property type="match status" value="1"/>
</dbReference>
<name>A0ABQ0GDL3_9PEZI</name>
<proteinExistence type="predicted"/>
<dbReference type="InterPro" id="IPR018852">
    <property type="entry name" value="DUF2456"/>
</dbReference>
<evidence type="ECO:0000313" key="3">
    <source>
        <dbReference type="EMBL" id="GAB1315860.1"/>
    </source>
</evidence>
<reference evidence="3 4" key="1">
    <citation type="submission" date="2024-09" db="EMBL/GenBank/DDBJ databases">
        <title>Itraconazole resistance in Madurella fahalii resulting from another homologue of gene encoding cytochrome P450 14-alpha sterol demethylase (CYP51).</title>
        <authorList>
            <person name="Yoshioka I."/>
            <person name="Fahal A.H."/>
            <person name="Kaneko S."/>
            <person name="Yaguchi T."/>
        </authorList>
    </citation>
    <scope>NUCLEOTIDE SEQUENCE [LARGE SCALE GENOMIC DNA]</scope>
    <source>
        <strain evidence="3 4">IFM 68171</strain>
    </source>
</reference>
<accession>A0ABQ0GDL3</accession>
<dbReference type="RefSeq" id="XP_070917591.1">
    <property type="nucleotide sequence ID" value="XM_071061490.1"/>
</dbReference>
<dbReference type="PANTHER" id="PTHR28297:SF1">
    <property type="entry name" value="FUNGAL PROTEIN"/>
    <property type="match status" value="1"/>
</dbReference>
<keyword evidence="2" id="KW-0472">Membrane</keyword>
<dbReference type="GeneID" id="98176813"/>
<keyword evidence="2" id="KW-0812">Transmembrane</keyword>
<feature type="transmembrane region" description="Helical" evidence="2">
    <location>
        <begin position="213"/>
        <end position="234"/>
    </location>
</feature>
<organism evidence="3 4">
    <name type="scientific">Madurella fahalii</name>
    <dbReference type="NCBI Taxonomy" id="1157608"/>
    <lineage>
        <taxon>Eukaryota</taxon>
        <taxon>Fungi</taxon>
        <taxon>Dikarya</taxon>
        <taxon>Ascomycota</taxon>
        <taxon>Pezizomycotina</taxon>
        <taxon>Sordariomycetes</taxon>
        <taxon>Sordariomycetidae</taxon>
        <taxon>Sordariales</taxon>
        <taxon>Sordariales incertae sedis</taxon>
        <taxon>Madurella</taxon>
    </lineage>
</organism>
<gene>
    <name evidence="3" type="ORF">MFIFM68171_06070</name>
</gene>
<feature type="transmembrane region" description="Helical" evidence="2">
    <location>
        <begin position="254"/>
        <end position="274"/>
    </location>
</feature>
<protein>
    <submittedName>
        <fullName evidence="3">Uncharacterized protein</fullName>
    </submittedName>
</protein>
<dbReference type="EMBL" id="BAAFSV010000003">
    <property type="protein sequence ID" value="GAB1315860.1"/>
    <property type="molecule type" value="Genomic_DNA"/>
</dbReference>
<feature type="region of interest" description="Disordered" evidence="1">
    <location>
        <begin position="1"/>
        <end position="26"/>
    </location>
</feature>
<evidence type="ECO:0000256" key="2">
    <source>
        <dbReference type="SAM" id="Phobius"/>
    </source>
</evidence>
<comment type="caution">
    <text evidence="3">The sequence shown here is derived from an EMBL/GenBank/DDBJ whole genome shotgun (WGS) entry which is preliminary data.</text>
</comment>
<keyword evidence="2" id="KW-1133">Transmembrane helix</keyword>
<evidence type="ECO:0000313" key="4">
    <source>
        <dbReference type="Proteomes" id="UP001628179"/>
    </source>
</evidence>
<keyword evidence="4" id="KW-1185">Reference proteome</keyword>